<dbReference type="SUPFAM" id="SSF88659">
    <property type="entry name" value="Sigma3 and sigma4 domains of RNA polymerase sigma factors"/>
    <property type="match status" value="1"/>
</dbReference>
<dbReference type="Gene3D" id="1.10.1740.10">
    <property type="match status" value="1"/>
</dbReference>
<dbReference type="Proteomes" id="UP000198281">
    <property type="component" value="Unassembled WGS sequence"/>
</dbReference>
<dbReference type="PANTHER" id="PTHR43133">
    <property type="entry name" value="RNA POLYMERASE ECF-TYPE SIGMA FACTO"/>
    <property type="match status" value="1"/>
</dbReference>
<keyword evidence="4" id="KW-0804">Transcription</keyword>
<dbReference type="GO" id="GO:0006352">
    <property type="term" value="P:DNA-templated transcription initiation"/>
    <property type="evidence" value="ECO:0007669"/>
    <property type="project" value="InterPro"/>
</dbReference>
<dbReference type="InterPro" id="IPR036388">
    <property type="entry name" value="WH-like_DNA-bd_sf"/>
</dbReference>
<accession>A0A239KIC6</accession>
<proteinExistence type="inferred from homology"/>
<feature type="domain" description="RNA polymerase sigma factor 70 region 4 type 2" evidence="6">
    <location>
        <begin position="118"/>
        <end position="170"/>
    </location>
</feature>
<dbReference type="AlphaFoldDB" id="A0A239KIC6"/>
<name>A0A239KIC6_9SPHN</name>
<evidence type="ECO:0000256" key="2">
    <source>
        <dbReference type="ARBA" id="ARBA00023015"/>
    </source>
</evidence>
<dbReference type="EMBL" id="FZOS01000053">
    <property type="protein sequence ID" value="SNT17760.1"/>
    <property type="molecule type" value="Genomic_DNA"/>
</dbReference>
<dbReference type="InterPro" id="IPR013249">
    <property type="entry name" value="RNA_pol_sigma70_r4_t2"/>
</dbReference>
<dbReference type="InterPro" id="IPR013325">
    <property type="entry name" value="RNA_pol_sigma_r2"/>
</dbReference>
<evidence type="ECO:0000313" key="8">
    <source>
        <dbReference type="Proteomes" id="UP000198281"/>
    </source>
</evidence>
<evidence type="ECO:0000256" key="4">
    <source>
        <dbReference type="ARBA" id="ARBA00023163"/>
    </source>
</evidence>
<dbReference type="GO" id="GO:0003677">
    <property type="term" value="F:DNA binding"/>
    <property type="evidence" value="ECO:0007669"/>
    <property type="project" value="InterPro"/>
</dbReference>
<dbReference type="Pfam" id="PF08281">
    <property type="entry name" value="Sigma70_r4_2"/>
    <property type="match status" value="1"/>
</dbReference>
<dbReference type="InterPro" id="IPR013324">
    <property type="entry name" value="RNA_pol_sigma_r3/r4-like"/>
</dbReference>
<dbReference type="InterPro" id="IPR007627">
    <property type="entry name" value="RNA_pol_sigma70_r2"/>
</dbReference>
<evidence type="ECO:0000259" key="6">
    <source>
        <dbReference type="Pfam" id="PF08281"/>
    </source>
</evidence>
<evidence type="ECO:0000256" key="1">
    <source>
        <dbReference type="ARBA" id="ARBA00010641"/>
    </source>
</evidence>
<gene>
    <name evidence="7" type="ORF">SAMN06295912_1532</name>
</gene>
<dbReference type="InterPro" id="IPR039425">
    <property type="entry name" value="RNA_pol_sigma-70-like"/>
</dbReference>
<keyword evidence="3" id="KW-0731">Sigma factor</keyword>
<evidence type="ECO:0000313" key="7">
    <source>
        <dbReference type="EMBL" id="SNT17760.1"/>
    </source>
</evidence>
<dbReference type="RefSeq" id="WP_089221364.1">
    <property type="nucleotide sequence ID" value="NZ_FZOS01000053.1"/>
</dbReference>
<dbReference type="OrthoDB" id="7190058at2"/>
<reference evidence="8" key="1">
    <citation type="submission" date="2017-06" db="EMBL/GenBank/DDBJ databases">
        <authorList>
            <person name="Varghese N."/>
            <person name="Submissions S."/>
        </authorList>
    </citation>
    <scope>NUCLEOTIDE SEQUENCE [LARGE SCALE GENOMIC DNA]</scope>
    <source>
        <strain evidence="8">LNB2</strain>
    </source>
</reference>
<dbReference type="Pfam" id="PF04542">
    <property type="entry name" value="Sigma70_r2"/>
    <property type="match status" value="1"/>
</dbReference>
<dbReference type="Gene3D" id="1.10.10.10">
    <property type="entry name" value="Winged helix-like DNA-binding domain superfamily/Winged helix DNA-binding domain"/>
    <property type="match status" value="1"/>
</dbReference>
<dbReference type="NCBIfam" id="TIGR02937">
    <property type="entry name" value="sigma70-ECF"/>
    <property type="match status" value="1"/>
</dbReference>
<evidence type="ECO:0000259" key="5">
    <source>
        <dbReference type="Pfam" id="PF04542"/>
    </source>
</evidence>
<feature type="domain" description="RNA polymerase sigma-70 region 2" evidence="5">
    <location>
        <begin position="24"/>
        <end position="82"/>
    </location>
</feature>
<evidence type="ECO:0000256" key="3">
    <source>
        <dbReference type="ARBA" id="ARBA00023082"/>
    </source>
</evidence>
<organism evidence="7 8">
    <name type="scientific">Edaphosphingomonas laterariae</name>
    <dbReference type="NCBI Taxonomy" id="861865"/>
    <lineage>
        <taxon>Bacteria</taxon>
        <taxon>Pseudomonadati</taxon>
        <taxon>Pseudomonadota</taxon>
        <taxon>Alphaproteobacteria</taxon>
        <taxon>Sphingomonadales</taxon>
        <taxon>Rhizorhabdaceae</taxon>
        <taxon>Edaphosphingomonas</taxon>
    </lineage>
</organism>
<protein>
    <submittedName>
        <fullName evidence="7">RNA polymerase sigma-70 factor, ECF subfamily</fullName>
    </submittedName>
</protein>
<keyword evidence="2" id="KW-0805">Transcription regulation</keyword>
<dbReference type="GO" id="GO:0016987">
    <property type="term" value="F:sigma factor activity"/>
    <property type="evidence" value="ECO:0007669"/>
    <property type="project" value="UniProtKB-KW"/>
</dbReference>
<keyword evidence="8" id="KW-1185">Reference proteome</keyword>
<sequence length="183" mass="20188">MQRHGEEDLKAANQATLRQGIAGHYARLLRIVRSRGVNQDDAADIVQDAYARLTVAAERTEVHNPGAFLHVTAINLIRDRGRASISRGLSAANEAPPEDIACPAPSAERLIIGRQNIEVLERALGELPPKRRAALVLYRFDNMSHAAIAEQLGISISMVEKHVRLALEHCRLRLRQAGDVIDE</sequence>
<dbReference type="PANTHER" id="PTHR43133:SF63">
    <property type="entry name" value="RNA POLYMERASE SIGMA FACTOR FECI-RELATED"/>
    <property type="match status" value="1"/>
</dbReference>
<dbReference type="SUPFAM" id="SSF88946">
    <property type="entry name" value="Sigma2 domain of RNA polymerase sigma factors"/>
    <property type="match status" value="1"/>
</dbReference>
<comment type="similarity">
    <text evidence="1">Belongs to the sigma-70 factor family. ECF subfamily.</text>
</comment>
<dbReference type="InterPro" id="IPR014284">
    <property type="entry name" value="RNA_pol_sigma-70_dom"/>
</dbReference>